<feature type="compositionally biased region" description="Polar residues" evidence="1">
    <location>
        <begin position="122"/>
        <end position="136"/>
    </location>
</feature>
<feature type="compositionally biased region" description="Pro residues" evidence="1">
    <location>
        <begin position="1192"/>
        <end position="1202"/>
    </location>
</feature>
<feature type="compositionally biased region" description="Polar residues" evidence="1">
    <location>
        <begin position="263"/>
        <end position="288"/>
    </location>
</feature>
<evidence type="ECO:0000256" key="1">
    <source>
        <dbReference type="SAM" id="MobiDB-lite"/>
    </source>
</evidence>
<protein>
    <submittedName>
        <fullName evidence="2">Uncharacterized protein</fullName>
    </submittedName>
</protein>
<feature type="compositionally biased region" description="Polar residues" evidence="1">
    <location>
        <begin position="1"/>
        <end position="19"/>
    </location>
</feature>
<feature type="compositionally biased region" description="Basic and acidic residues" evidence="1">
    <location>
        <begin position="692"/>
        <end position="701"/>
    </location>
</feature>
<feature type="compositionally biased region" description="Polar residues" evidence="1">
    <location>
        <begin position="935"/>
        <end position="967"/>
    </location>
</feature>
<feature type="compositionally biased region" description="Polar residues" evidence="1">
    <location>
        <begin position="1053"/>
        <end position="1065"/>
    </location>
</feature>
<accession>A0AAW0MIA2</accession>
<evidence type="ECO:0000313" key="3">
    <source>
        <dbReference type="Proteomes" id="UP001460270"/>
    </source>
</evidence>
<gene>
    <name evidence="2" type="ORF">WMY93_034089</name>
</gene>
<dbReference type="Proteomes" id="UP001460270">
    <property type="component" value="Unassembled WGS sequence"/>
</dbReference>
<feature type="compositionally biased region" description="Low complexity" evidence="1">
    <location>
        <begin position="985"/>
        <end position="994"/>
    </location>
</feature>
<feature type="region of interest" description="Disordered" evidence="1">
    <location>
        <begin position="216"/>
        <end position="288"/>
    </location>
</feature>
<feature type="compositionally biased region" description="Basic and acidic residues" evidence="1">
    <location>
        <begin position="724"/>
        <end position="733"/>
    </location>
</feature>
<dbReference type="AlphaFoldDB" id="A0AAW0MIA2"/>
<feature type="compositionally biased region" description="Polar residues" evidence="1">
    <location>
        <begin position="754"/>
        <end position="775"/>
    </location>
</feature>
<feature type="region of interest" description="Disordered" evidence="1">
    <location>
        <begin position="1"/>
        <end position="143"/>
    </location>
</feature>
<feature type="region of interest" description="Disordered" evidence="1">
    <location>
        <begin position="307"/>
        <end position="376"/>
    </location>
</feature>
<feature type="compositionally biased region" description="Basic and acidic residues" evidence="1">
    <location>
        <begin position="789"/>
        <end position="803"/>
    </location>
</feature>
<feature type="compositionally biased region" description="Basic and acidic residues" evidence="1">
    <location>
        <begin position="329"/>
        <end position="367"/>
    </location>
</feature>
<organism evidence="2 3">
    <name type="scientific">Mugilogobius chulae</name>
    <name type="common">yellowstripe goby</name>
    <dbReference type="NCBI Taxonomy" id="88201"/>
    <lineage>
        <taxon>Eukaryota</taxon>
        <taxon>Metazoa</taxon>
        <taxon>Chordata</taxon>
        <taxon>Craniata</taxon>
        <taxon>Vertebrata</taxon>
        <taxon>Euteleostomi</taxon>
        <taxon>Actinopterygii</taxon>
        <taxon>Neopterygii</taxon>
        <taxon>Teleostei</taxon>
        <taxon>Neoteleostei</taxon>
        <taxon>Acanthomorphata</taxon>
        <taxon>Gobiaria</taxon>
        <taxon>Gobiiformes</taxon>
        <taxon>Gobioidei</taxon>
        <taxon>Gobiidae</taxon>
        <taxon>Gobionellinae</taxon>
        <taxon>Mugilogobius</taxon>
    </lineage>
</organism>
<feature type="compositionally biased region" description="Polar residues" evidence="1">
    <location>
        <begin position="317"/>
        <end position="328"/>
    </location>
</feature>
<proteinExistence type="predicted"/>
<feature type="compositionally biased region" description="Polar residues" evidence="1">
    <location>
        <begin position="995"/>
        <end position="1014"/>
    </location>
</feature>
<feature type="region of interest" description="Disordered" evidence="1">
    <location>
        <begin position="845"/>
        <end position="1216"/>
    </location>
</feature>
<feature type="compositionally biased region" description="Polar residues" evidence="1">
    <location>
        <begin position="655"/>
        <end position="671"/>
    </location>
</feature>
<sequence>MTNLEPGTSTKAVIVNSGSSDKDSKKILTKTVPENVDLTLKYRDKKQDEKAELREQPINNSIDQVFEEKTQNEAKTEDSQTENEPEKSKVRETKAKISSDKQKETKTVSESAENTRKDPNPATLTTKTEQSLTEIQSGILAKTSPNIAQINQDLKSQGHILKPNEEMEVSLKQTDKNEAKNSENLSKFEPRTSDFELLPSKLPNFDQTTELQTIPEPQEEILTLDGDETKTQNKTETEDSRTENETISAEKSKVRGTKASEFKTVSESAENTRNDQNPATLTTKTEQSLTEIQSGILAKTPEVKLDKDVTLEPKRPQINQDSTSQENTLKLKEEMEDPLKQTDKNKAKNSENLSKFEPRTSDFELRPSKLPNFGQNAEFPESQEEILTLDDDAFCPQDLEESVQIQIQPNSEADLEDLTEANVRVKPLERYVLKESPSFGSDAFSDLDEPAVSFADEDNDVPIGFSSSGSLQIFGEERIIVEKEKEAGFGGLYRTREKFGEEADVLDKEKKKKTKADILDEKEKQKYRSKYLKNWIYESAAERSDAEGSEREKRGLESETKGEVLEEMEAEREKVCGSEGSLDKLEIPFGSEWQVYGRSSGRMSKSPPKAKRKAPSRCKRVSLRTVKSGTKQGSVSLKTEKSSNKPAVDDVPSPKSVNPVQSLSVSSTNPLEKTRISGLYGGKTSSGDAADESQRFYKQRETSPGGLGRFGKAGSGDRLMYGQSRDRMSRSASEDVSGPKTLSPSSPIDIEQFGSRNQGPTSPTRSRALSPTSPTEFGRFGKAGSGDRLMYRQSRDRMSRSLSDDVFGPRALSPTSPTELGRFGKPGSGEWLVYGQSTDRISRAERDDFARSLSPNTRALSPDSGVLFGRFSPDVPQTHYRPFSPHSRPFSPQSRSFSPDAQSGSFSPPQRDSGSFSPEVHSGSFSPHSRPFSPEAQSGSFTLQQRDSGSFSPDAQSGSFSPPQSRSLGRFGKADSGEWKVYGNSSSSGRMSLSPEATSPIMSPTAERSLSPDSSGDWMVYRSLSPRRVDAEADLSPLSSSPLNTGHFRKTDSWNAGHSDNQNSSSKDEEKLRKRTLSPPHVQNKRFFTRSSDKSKGGVVSDNKGRSHAGGRSLVSSIGKFVNSEWKLGRSKNKASKETGSSGGRVISSSDGPIRSSGGSSSSGAKKERISVCKMSALSMSRDQKKTGEPPHYTPQTPPLPPTHTHTYLHPPPPTSTTTLVFVTCQRCPCPEEDR</sequence>
<feature type="region of interest" description="Disordered" evidence="1">
    <location>
        <begin position="596"/>
        <end position="831"/>
    </location>
</feature>
<feature type="compositionally biased region" description="Basic and acidic residues" evidence="1">
    <location>
        <begin position="227"/>
        <end position="261"/>
    </location>
</feature>
<keyword evidence="3" id="KW-1185">Reference proteome</keyword>
<feature type="compositionally biased region" description="Basic and acidic residues" evidence="1">
    <location>
        <begin position="66"/>
        <end position="119"/>
    </location>
</feature>
<feature type="compositionally biased region" description="Basic and acidic residues" evidence="1">
    <location>
        <begin position="40"/>
        <end position="55"/>
    </location>
</feature>
<feature type="compositionally biased region" description="Polar residues" evidence="1">
    <location>
        <begin position="625"/>
        <end position="637"/>
    </location>
</feature>
<feature type="compositionally biased region" description="Basic and acidic residues" evidence="1">
    <location>
        <begin position="571"/>
        <end position="581"/>
    </location>
</feature>
<feature type="compositionally biased region" description="Basic and acidic residues" evidence="1">
    <location>
        <begin position="174"/>
        <end position="194"/>
    </location>
</feature>
<feature type="compositionally biased region" description="Low complexity" evidence="1">
    <location>
        <begin position="1148"/>
        <end position="1164"/>
    </location>
</feature>
<evidence type="ECO:0000313" key="2">
    <source>
        <dbReference type="EMBL" id="KAK7879130.1"/>
    </source>
</evidence>
<feature type="compositionally biased region" description="Polar residues" evidence="1">
    <location>
        <begin position="900"/>
        <end position="916"/>
    </location>
</feature>
<reference evidence="3" key="1">
    <citation type="submission" date="2024-04" db="EMBL/GenBank/DDBJ databases">
        <title>Salinicola lusitanus LLJ914,a marine bacterium isolated from the Okinawa Trough.</title>
        <authorList>
            <person name="Li J."/>
        </authorList>
    </citation>
    <scope>NUCLEOTIDE SEQUENCE [LARGE SCALE GENOMIC DNA]</scope>
</reference>
<name>A0AAW0MIA2_9GOBI</name>
<feature type="compositionally biased region" description="Basic and acidic residues" evidence="1">
    <location>
        <begin position="541"/>
        <end position="564"/>
    </location>
</feature>
<dbReference type="EMBL" id="JBBPFD010000353">
    <property type="protein sequence ID" value="KAK7879130.1"/>
    <property type="molecule type" value="Genomic_DNA"/>
</dbReference>
<feature type="compositionally biased region" description="Gly residues" evidence="1">
    <location>
        <begin position="705"/>
        <end position="714"/>
    </location>
</feature>
<feature type="region of interest" description="Disordered" evidence="1">
    <location>
        <begin position="174"/>
        <end position="199"/>
    </location>
</feature>
<feature type="compositionally biased region" description="Basic residues" evidence="1">
    <location>
        <begin position="608"/>
        <end position="622"/>
    </location>
</feature>
<feature type="region of interest" description="Disordered" evidence="1">
    <location>
        <begin position="541"/>
        <end position="581"/>
    </location>
</feature>
<feature type="compositionally biased region" description="Low complexity" evidence="1">
    <location>
        <begin position="881"/>
        <end position="899"/>
    </location>
</feature>
<comment type="caution">
    <text evidence="2">The sequence shown here is derived from an EMBL/GenBank/DDBJ whole genome shotgun (WGS) entry which is preliminary data.</text>
</comment>